<dbReference type="EMBL" id="CP049057">
    <property type="protein sequence ID" value="QIE58164.1"/>
    <property type="molecule type" value="Genomic_DNA"/>
</dbReference>
<accession>A0A6G6GI14</accession>
<gene>
    <name evidence="1" type="ORF">G5B37_00870</name>
</gene>
<dbReference type="RefSeq" id="WP_164678162.1">
    <property type="nucleotide sequence ID" value="NZ_CP049057.1"/>
</dbReference>
<keyword evidence="2" id="KW-1185">Reference proteome</keyword>
<evidence type="ECO:0000313" key="1">
    <source>
        <dbReference type="EMBL" id="QIE58164.1"/>
    </source>
</evidence>
<evidence type="ECO:0008006" key="3">
    <source>
        <dbReference type="Google" id="ProtNLM"/>
    </source>
</evidence>
<dbReference type="Proteomes" id="UP000505306">
    <property type="component" value="Chromosome"/>
</dbReference>
<reference evidence="1 2" key="1">
    <citation type="submission" date="2020-02" db="EMBL/GenBank/DDBJ databases">
        <title>Complete genome sequence of Flavobacteriaceae bacterium.</title>
        <authorList>
            <person name="Kim S.-J."/>
            <person name="Kim Y.-S."/>
            <person name="Kim K.-H."/>
        </authorList>
    </citation>
    <scope>NUCLEOTIDE SEQUENCE [LARGE SCALE GENOMIC DNA]</scope>
    <source>
        <strain evidence="1 2">RR4-40</strain>
    </source>
</reference>
<proteinExistence type="predicted"/>
<name>A0A6G6GI14_9FLAO</name>
<evidence type="ECO:0000313" key="2">
    <source>
        <dbReference type="Proteomes" id="UP000505306"/>
    </source>
</evidence>
<protein>
    <recommendedName>
        <fullName evidence="3">Lipoprotein</fullName>
    </recommendedName>
</protein>
<organism evidence="1 2">
    <name type="scientific">Rasiella rasia</name>
    <dbReference type="NCBI Taxonomy" id="2744027"/>
    <lineage>
        <taxon>Bacteria</taxon>
        <taxon>Pseudomonadati</taxon>
        <taxon>Bacteroidota</taxon>
        <taxon>Flavobacteriia</taxon>
        <taxon>Flavobacteriales</taxon>
        <taxon>Flavobacteriaceae</taxon>
        <taxon>Rasiella</taxon>
    </lineage>
</organism>
<sequence length="178" mass="19521">MKQLLILLAISLYGCNDSVKTISRVDKNDTTITCDTNGCFGTYTGPEFVDRDDVAHQFSNTMSSAVGDKLKELYTKGKYSKVNFSAITMTTQGMGSGTVVYSLKIPFSAVTAPCEAFTSFDHVGGWNHAPALQQRKEQLSTALMKGDSLAISNLKTTPEGLQEYWIQWKHKSTQAACQ</sequence>
<dbReference type="PROSITE" id="PS51257">
    <property type="entry name" value="PROKAR_LIPOPROTEIN"/>
    <property type="match status" value="1"/>
</dbReference>
<dbReference type="AlphaFoldDB" id="A0A6G6GI14"/>
<dbReference type="KEGG" id="mgel:G5B37_00870"/>